<name>A0A3B6BYF8_WHEAT</name>
<feature type="region of interest" description="Disordered" evidence="1">
    <location>
        <begin position="1"/>
        <end position="52"/>
    </location>
</feature>
<reference evidence="2" key="2">
    <citation type="submission" date="2018-10" db="UniProtKB">
        <authorList>
            <consortium name="EnsemblPlants"/>
        </authorList>
    </citation>
    <scope>IDENTIFICATION</scope>
</reference>
<dbReference type="EnsemblPlants" id="TraesCS2B02G063300.1">
    <property type="protein sequence ID" value="TraesCS2B02G063300.1.cds1"/>
    <property type="gene ID" value="TraesCS2B02G063300"/>
</dbReference>
<dbReference type="Gramene" id="TraesCS2B03G0133100.1">
    <property type="protein sequence ID" value="TraesCS2B03G0133100.1.CDS1"/>
    <property type="gene ID" value="TraesCS2B03G0133100"/>
</dbReference>
<accession>A0A3B6BYF8</accession>
<evidence type="ECO:0000256" key="1">
    <source>
        <dbReference type="SAM" id="MobiDB-lite"/>
    </source>
</evidence>
<dbReference type="STRING" id="4565.A0A3B6BYF8"/>
<keyword evidence="3" id="KW-1185">Reference proteome</keyword>
<evidence type="ECO:0000313" key="3">
    <source>
        <dbReference type="Proteomes" id="UP000019116"/>
    </source>
</evidence>
<feature type="region of interest" description="Disordered" evidence="1">
    <location>
        <begin position="69"/>
        <end position="97"/>
    </location>
</feature>
<evidence type="ECO:0000313" key="2">
    <source>
        <dbReference type="EnsemblPlants" id="TraesCS2B02G063300.1.cds1"/>
    </source>
</evidence>
<feature type="compositionally biased region" description="Low complexity" evidence="1">
    <location>
        <begin position="1"/>
        <end position="41"/>
    </location>
</feature>
<feature type="region of interest" description="Disordered" evidence="1">
    <location>
        <begin position="123"/>
        <end position="180"/>
    </location>
</feature>
<dbReference type="Gramene" id="TraesRN2B0100131000.1">
    <property type="protein sequence ID" value="TraesRN2B0100131000.1"/>
    <property type="gene ID" value="TraesRN2B0100131000"/>
</dbReference>
<reference evidence="2" key="1">
    <citation type="submission" date="2018-08" db="EMBL/GenBank/DDBJ databases">
        <authorList>
            <person name="Rossello M."/>
        </authorList>
    </citation>
    <scope>NUCLEOTIDE SEQUENCE [LARGE SCALE GENOMIC DNA]</scope>
    <source>
        <strain evidence="2">cv. Chinese Spring</strain>
    </source>
</reference>
<sequence>MQSGRSALPRLSPSSSSSFLRGLGLDISSSSPASMSSGQHQQQHHHHQEPMQMQFPEGSLQQWLPRLEPEPAPMMSTGLGPGLPYDSTGGPMGLPELMMGQSSLFSAKPATLDFLGLGMSPTGPTTSRGLPVLMQPMGGPDRQRGSGDVRLRPGRSGQAVGEEPEQLADPVKGLLGSSNT</sequence>
<dbReference type="AlphaFoldDB" id="A0A3B6BYF8"/>
<organism evidence="2">
    <name type="scientific">Triticum aestivum</name>
    <name type="common">Wheat</name>
    <dbReference type="NCBI Taxonomy" id="4565"/>
    <lineage>
        <taxon>Eukaryota</taxon>
        <taxon>Viridiplantae</taxon>
        <taxon>Streptophyta</taxon>
        <taxon>Embryophyta</taxon>
        <taxon>Tracheophyta</taxon>
        <taxon>Spermatophyta</taxon>
        <taxon>Magnoliopsida</taxon>
        <taxon>Liliopsida</taxon>
        <taxon>Poales</taxon>
        <taxon>Poaceae</taxon>
        <taxon>BOP clade</taxon>
        <taxon>Pooideae</taxon>
        <taxon>Triticodae</taxon>
        <taxon>Triticeae</taxon>
        <taxon>Triticinae</taxon>
        <taxon>Triticum</taxon>
    </lineage>
</organism>
<dbReference type="Proteomes" id="UP000019116">
    <property type="component" value="Chromosome 2B"/>
</dbReference>
<feature type="compositionally biased region" description="Basic and acidic residues" evidence="1">
    <location>
        <begin position="141"/>
        <end position="151"/>
    </location>
</feature>
<protein>
    <submittedName>
        <fullName evidence="2">Uncharacterized protein</fullName>
    </submittedName>
</protein>
<dbReference type="Gramene" id="TraesCS2B02G063300.1">
    <property type="protein sequence ID" value="TraesCS2B02G063300.1.cds1"/>
    <property type="gene ID" value="TraesCS2B02G063300"/>
</dbReference>
<proteinExistence type="predicted"/>
<dbReference type="PaxDb" id="4565-Traes_2BS_123C8B510.1"/>